<dbReference type="EMBL" id="PGCI01000434">
    <property type="protein sequence ID" value="PLW26930.1"/>
    <property type="molecule type" value="Genomic_DNA"/>
</dbReference>
<gene>
    <name evidence="2" type="ORF">PCASD_23849</name>
    <name evidence="1" type="ORF">PCASD_26845</name>
</gene>
<evidence type="ECO:0000313" key="1">
    <source>
        <dbReference type="EMBL" id="PLW05325.1"/>
    </source>
</evidence>
<evidence type="ECO:0000313" key="2">
    <source>
        <dbReference type="EMBL" id="PLW26930.1"/>
    </source>
</evidence>
<reference evidence="2 3" key="1">
    <citation type="submission" date="2017-11" db="EMBL/GenBank/DDBJ databases">
        <title>De novo assembly and phasing of dikaryotic genomes from two isolates of Puccinia coronata f. sp. avenae, the causal agent of oat crown rust.</title>
        <authorList>
            <person name="Miller M.E."/>
            <person name="Zhang Y."/>
            <person name="Omidvar V."/>
            <person name="Sperschneider J."/>
            <person name="Schwessinger B."/>
            <person name="Raley C."/>
            <person name="Palmer J.M."/>
            <person name="Garnica D."/>
            <person name="Upadhyaya N."/>
            <person name="Rathjen J."/>
            <person name="Taylor J.M."/>
            <person name="Park R.F."/>
            <person name="Dodds P.N."/>
            <person name="Hirsch C.D."/>
            <person name="Kianian S.F."/>
            <person name="Figueroa M."/>
        </authorList>
    </citation>
    <scope>NUCLEOTIDE SEQUENCE [LARGE SCALE GENOMIC DNA]</scope>
    <source>
        <strain evidence="2">12SD80</strain>
    </source>
</reference>
<dbReference type="EMBL" id="PGCI01001359">
    <property type="protein sequence ID" value="PLW05325.1"/>
    <property type="molecule type" value="Genomic_DNA"/>
</dbReference>
<dbReference type="AlphaFoldDB" id="A0A2N5TN55"/>
<accession>A0A2N5TN55</accession>
<dbReference type="Proteomes" id="UP000235392">
    <property type="component" value="Unassembled WGS sequence"/>
</dbReference>
<organism evidence="2 3">
    <name type="scientific">Puccinia coronata f. sp. avenae</name>
    <dbReference type="NCBI Taxonomy" id="200324"/>
    <lineage>
        <taxon>Eukaryota</taxon>
        <taxon>Fungi</taxon>
        <taxon>Dikarya</taxon>
        <taxon>Basidiomycota</taxon>
        <taxon>Pucciniomycotina</taxon>
        <taxon>Pucciniomycetes</taxon>
        <taxon>Pucciniales</taxon>
        <taxon>Pucciniaceae</taxon>
        <taxon>Puccinia</taxon>
    </lineage>
</organism>
<proteinExistence type="predicted"/>
<evidence type="ECO:0000313" key="3">
    <source>
        <dbReference type="Proteomes" id="UP000235392"/>
    </source>
</evidence>
<sequence length="60" mass="6798">MKIFPLNPCMFARFQAGAPFIIMDNARVHIGGRMQELCNAQGVLLKVLECPELSTYTQRK</sequence>
<protein>
    <submittedName>
        <fullName evidence="2">Uncharacterized protein</fullName>
    </submittedName>
</protein>
<name>A0A2N5TN55_9BASI</name>
<comment type="caution">
    <text evidence="2">The sequence shown here is derived from an EMBL/GenBank/DDBJ whole genome shotgun (WGS) entry which is preliminary data.</text>
</comment>